<dbReference type="EC" id="2.7.13.3" evidence="4"/>
<dbReference type="InterPro" id="IPR050482">
    <property type="entry name" value="Sensor_HK_TwoCompSys"/>
</dbReference>
<dbReference type="Pfam" id="PF13185">
    <property type="entry name" value="GAF_2"/>
    <property type="match status" value="1"/>
</dbReference>
<keyword evidence="10 17" id="KW-0418">Kinase</keyword>
<keyword evidence="11" id="KW-0408">Iron</keyword>
<dbReference type="InterPro" id="IPR003594">
    <property type="entry name" value="HATPase_dom"/>
</dbReference>
<dbReference type="GO" id="GO:0051539">
    <property type="term" value="F:4 iron, 4 sulfur cluster binding"/>
    <property type="evidence" value="ECO:0007669"/>
    <property type="project" value="UniProtKB-KW"/>
</dbReference>
<gene>
    <name evidence="17" type="ORF">JQS30_09420</name>
</gene>
<dbReference type="AlphaFoldDB" id="A0A895XUI9"/>
<reference evidence="17" key="1">
    <citation type="submission" date="2021-02" db="EMBL/GenBank/DDBJ databases">
        <title>Natronoglycomyces albus gen. nov., sp. nov, a haloalkaliphilic actinobacterium from a soda solonchak soil.</title>
        <authorList>
            <person name="Sorokin D.Y."/>
            <person name="Khijniak T.V."/>
            <person name="Zakharycheva A.P."/>
            <person name="Boueva O.V."/>
            <person name="Ariskina E.V."/>
            <person name="Hahnke R.L."/>
            <person name="Bunk B."/>
            <person name="Sproer C."/>
            <person name="Schumann P."/>
            <person name="Evtushenko L.I."/>
            <person name="Kublanov I.V."/>
        </authorList>
    </citation>
    <scope>NUCLEOTIDE SEQUENCE</scope>
    <source>
        <strain evidence="17">DSM 106290</strain>
    </source>
</reference>
<dbReference type="KEGG" id="nav:JQS30_09420"/>
<dbReference type="InterPro" id="IPR011712">
    <property type="entry name" value="Sig_transdc_His_kin_sub3_dim/P"/>
</dbReference>
<dbReference type="PROSITE" id="PS50109">
    <property type="entry name" value="HIS_KIN"/>
    <property type="match status" value="1"/>
</dbReference>
<dbReference type="GO" id="GO:0000155">
    <property type="term" value="F:phosphorelay sensor kinase activity"/>
    <property type="evidence" value="ECO:0007669"/>
    <property type="project" value="InterPro"/>
</dbReference>
<keyword evidence="13" id="KW-0411">Iron-sulfur</keyword>
<evidence type="ECO:0000256" key="15">
    <source>
        <dbReference type="ARBA" id="ARBA00030800"/>
    </source>
</evidence>
<evidence type="ECO:0000256" key="7">
    <source>
        <dbReference type="ARBA" id="ARBA00022490"/>
    </source>
</evidence>
<comment type="cofactor">
    <cofactor evidence="2">
        <name>[4Fe-4S] cluster</name>
        <dbReference type="ChEBI" id="CHEBI:49883"/>
    </cofactor>
</comment>
<dbReference type="InterPro" id="IPR029016">
    <property type="entry name" value="GAF-like_dom_sf"/>
</dbReference>
<evidence type="ECO:0000256" key="2">
    <source>
        <dbReference type="ARBA" id="ARBA00001966"/>
    </source>
</evidence>
<dbReference type="GO" id="GO:0046872">
    <property type="term" value="F:metal ion binding"/>
    <property type="evidence" value="ECO:0007669"/>
    <property type="project" value="UniProtKB-KW"/>
</dbReference>
<dbReference type="Pfam" id="PF07730">
    <property type="entry name" value="HisKA_3"/>
    <property type="match status" value="1"/>
</dbReference>
<dbReference type="PANTHER" id="PTHR24421:SF61">
    <property type="entry name" value="OXYGEN SENSOR HISTIDINE KINASE NREB"/>
    <property type="match status" value="1"/>
</dbReference>
<keyword evidence="6" id="KW-0004">4Fe-4S</keyword>
<feature type="domain" description="Histidine kinase" evidence="16">
    <location>
        <begin position="179"/>
        <end position="371"/>
    </location>
</feature>
<evidence type="ECO:0000259" key="16">
    <source>
        <dbReference type="PROSITE" id="PS50109"/>
    </source>
</evidence>
<accession>A0A895XUI9</accession>
<dbReference type="InterPro" id="IPR004358">
    <property type="entry name" value="Sig_transdc_His_kin-like_C"/>
</dbReference>
<dbReference type="GO" id="GO:0046983">
    <property type="term" value="F:protein dimerization activity"/>
    <property type="evidence" value="ECO:0007669"/>
    <property type="project" value="InterPro"/>
</dbReference>
<evidence type="ECO:0000256" key="13">
    <source>
        <dbReference type="ARBA" id="ARBA00023014"/>
    </source>
</evidence>
<dbReference type="PANTHER" id="PTHR24421">
    <property type="entry name" value="NITRATE/NITRITE SENSOR PROTEIN NARX-RELATED"/>
    <property type="match status" value="1"/>
</dbReference>
<evidence type="ECO:0000256" key="4">
    <source>
        <dbReference type="ARBA" id="ARBA00012438"/>
    </source>
</evidence>
<dbReference type="Gene3D" id="1.20.5.1930">
    <property type="match status" value="1"/>
</dbReference>
<evidence type="ECO:0000256" key="10">
    <source>
        <dbReference type="ARBA" id="ARBA00022777"/>
    </source>
</evidence>
<dbReference type="Gene3D" id="3.30.565.10">
    <property type="entry name" value="Histidine kinase-like ATPase, C-terminal domain"/>
    <property type="match status" value="1"/>
</dbReference>
<dbReference type="Proteomes" id="UP000662939">
    <property type="component" value="Chromosome"/>
</dbReference>
<dbReference type="GO" id="GO:0016020">
    <property type="term" value="C:membrane"/>
    <property type="evidence" value="ECO:0007669"/>
    <property type="project" value="InterPro"/>
</dbReference>
<dbReference type="SMART" id="SM00065">
    <property type="entry name" value="GAF"/>
    <property type="match status" value="1"/>
</dbReference>
<dbReference type="SUPFAM" id="SSF55874">
    <property type="entry name" value="ATPase domain of HSP90 chaperone/DNA topoisomerase II/histidine kinase"/>
    <property type="match status" value="1"/>
</dbReference>
<evidence type="ECO:0000256" key="8">
    <source>
        <dbReference type="ARBA" id="ARBA00022679"/>
    </source>
</evidence>
<dbReference type="InterPro" id="IPR036890">
    <property type="entry name" value="HATPase_C_sf"/>
</dbReference>
<evidence type="ECO:0000313" key="18">
    <source>
        <dbReference type="Proteomes" id="UP000662939"/>
    </source>
</evidence>
<keyword evidence="12" id="KW-0902">Two-component regulatory system</keyword>
<protein>
    <recommendedName>
        <fullName evidence="5">Oxygen sensor histidine kinase NreB</fullName>
        <ecNumber evidence="4">2.7.13.3</ecNumber>
    </recommendedName>
    <alternativeName>
        <fullName evidence="15">Nitrogen regulation protein B</fullName>
    </alternativeName>
</protein>
<keyword evidence="8" id="KW-0808">Transferase</keyword>
<evidence type="ECO:0000256" key="11">
    <source>
        <dbReference type="ARBA" id="ARBA00023004"/>
    </source>
</evidence>
<dbReference type="CDD" id="cd16917">
    <property type="entry name" value="HATPase_UhpB-NarQ-NarX-like"/>
    <property type="match status" value="1"/>
</dbReference>
<dbReference type="PRINTS" id="PR00344">
    <property type="entry name" value="BCTRLSENSOR"/>
</dbReference>
<dbReference type="SMART" id="SM00387">
    <property type="entry name" value="HATPase_c"/>
    <property type="match status" value="1"/>
</dbReference>
<comment type="subcellular location">
    <subcellularLocation>
        <location evidence="3">Cytoplasm</location>
    </subcellularLocation>
</comment>
<evidence type="ECO:0000256" key="14">
    <source>
        <dbReference type="ARBA" id="ARBA00024827"/>
    </source>
</evidence>
<dbReference type="InterPro" id="IPR003018">
    <property type="entry name" value="GAF"/>
</dbReference>
<keyword evidence="9" id="KW-0479">Metal-binding</keyword>
<sequence>MRVLHEVSQAVAAINRNLSAAEVMTVIAQSARQLVGADYAAVGIPDDFGGFAEFITDGIGDKQRLAIGPLPRQHGLLAAMLSQRQPVRLDDIRRDPRFEYFPKAHPVMAAFLGVPIFGGEDEEENIGLVVVANDSGKPGFSEDDAERLTLLALHAGIALRNARLYERSRELSIVEERNRLARDLHDAVSQRLFSLRLTSQAAESLVESDPERARALMGQVSQLAREAVAELRAVIVELRPADLDREGLLECLRRQIELVSQSHPAHIEVEVSGESRLEKNQEVDVLRIVREALHNALRHAHAERILVTAHATEVLRVEISDDGVGFDPSEAATRGMGVLSMTDRASTIGGRLHIQSSPGRGTRLSLEIPNE</sequence>
<dbReference type="Pfam" id="PF02518">
    <property type="entry name" value="HATPase_c"/>
    <property type="match status" value="1"/>
</dbReference>
<evidence type="ECO:0000313" key="17">
    <source>
        <dbReference type="EMBL" id="QSB07025.1"/>
    </source>
</evidence>
<dbReference type="SUPFAM" id="SSF55781">
    <property type="entry name" value="GAF domain-like"/>
    <property type="match status" value="1"/>
</dbReference>
<evidence type="ECO:0000256" key="12">
    <source>
        <dbReference type="ARBA" id="ARBA00023012"/>
    </source>
</evidence>
<comment type="catalytic activity">
    <reaction evidence="1">
        <text>ATP + protein L-histidine = ADP + protein N-phospho-L-histidine.</text>
        <dbReference type="EC" id="2.7.13.3"/>
    </reaction>
</comment>
<keyword evidence="18" id="KW-1185">Reference proteome</keyword>
<organism evidence="17 18">
    <name type="scientific">Natronoglycomyces albus</name>
    <dbReference type="NCBI Taxonomy" id="2811108"/>
    <lineage>
        <taxon>Bacteria</taxon>
        <taxon>Bacillati</taxon>
        <taxon>Actinomycetota</taxon>
        <taxon>Actinomycetes</taxon>
        <taxon>Glycomycetales</taxon>
        <taxon>Glycomycetaceae</taxon>
        <taxon>Natronoglycomyces</taxon>
    </lineage>
</organism>
<evidence type="ECO:0000256" key="1">
    <source>
        <dbReference type="ARBA" id="ARBA00000085"/>
    </source>
</evidence>
<name>A0A895XUI9_9ACTN</name>
<evidence type="ECO:0000256" key="5">
    <source>
        <dbReference type="ARBA" id="ARBA00017322"/>
    </source>
</evidence>
<comment type="function">
    <text evidence="14">Member of the two-component regulatory system NreB/NreC involved in the control of dissimilatory nitrate/nitrite reduction in response to oxygen. NreB functions as a direct oxygen sensor histidine kinase which is autophosphorylated, in the absence of oxygen, probably at the conserved histidine residue, and transfers its phosphate group probably to a conserved aspartate residue of NreC. NreB/NreC activates the expression of the nitrate (narGHJI) and nitrite (nir) reductase operons, as well as the putative nitrate transporter gene narT.</text>
</comment>
<dbReference type="EMBL" id="CP070496">
    <property type="protein sequence ID" value="QSB07025.1"/>
    <property type="molecule type" value="Genomic_DNA"/>
</dbReference>
<dbReference type="Gene3D" id="3.30.450.40">
    <property type="match status" value="1"/>
</dbReference>
<keyword evidence="7" id="KW-0963">Cytoplasm</keyword>
<dbReference type="InterPro" id="IPR005467">
    <property type="entry name" value="His_kinase_dom"/>
</dbReference>
<evidence type="ECO:0000256" key="9">
    <source>
        <dbReference type="ARBA" id="ARBA00022723"/>
    </source>
</evidence>
<dbReference type="GO" id="GO:0005737">
    <property type="term" value="C:cytoplasm"/>
    <property type="evidence" value="ECO:0007669"/>
    <property type="project" value="UniProtKB-SubCell"/>
</dbReference>
<evidence type="ECO:0000256" key="3">
    <source>
        <dbReference type="ARBA" id="ARBA00004496"/>
    </source>
</evidence>
<proteinExistence type="predicted"/>
<evidence type="ECO:0000256" key="6">
    <source>
        <dbReference type="ARBA" id="ARBA00022485"/>
    </source>
</evidence>